<dbReference type="Proteomes" id="UP000463939">
    <property type="component" value="Chromosome"/>
</dbReference>
<keyword evidence="3" id="KW-1185">Reference proteome</keyword>
<gene>
    <name evidence="2" type="ORF">SFSGTM_30160</name>
</gene>
<dbReference type="AlphaFoldDB" id="A0A809S563"/>
<dbReference type="EMBL" id="AP021881">
    <property type="protein sequence ID" value="BBP02308.1"/>
    <property type="molecule type" value="Genomic_DNA"/>
</dbReference>
<organism evidence="2 3">
    <name type="scientific">Sulfuriferula nivalis</name>
    <dbReference type="NCBI Taxonomy" id="2675298"/>
    <lineage>
        <taxon>Bacteria</taxon>
        <taxon>Pseudomonadati</taxon>
        <taxon>Pseudomonadota</taxon>
        <taxon>Betaproteobacteria</taxon>
        <taxon>Nitrosomonadales</taxon>
        <taxon>Sulfuricellaceae</taxon>
        <taxon>Sulfuriferula</taxon>
    </lineage>
</organism>
<feature type="region of interest" description="Disordered" evidence="1">
    <location>
        <begin position="40"/>
        <end position="69"/>
    </location>
</feature>
<feature type="compositionally biased region" description="Low complexity" evidence="1">
    <location>
        <begin position="42"/>
        <end position="58"/>
    </location>
</feature>
<dbReference type="RefSeq" id="WP_162085955.1">
    <property type="nucleotide sequence ID" value="NZ_AP021881.1"/>
</dbReference>
<evidence type="ECO:0000256" key="1">
    <source>
        <dbReference type="SAM" id="MobiDB-lite"/>
    </source>
</evidence>
<proteinExistence type="predicted"/>
<evidence type="ECO:0000313" key="2">
    <source>
        <dbReference type="EMBL" id="BBP02308.1"/>
    </source>
</evidence>
<accession>A0A809S563</accession>
<name>A0A809S563_9PROT</name>
<protein>
    <submittedName>
        <fullName evidence="2">Uncharacterized protein</fullName>
    </submittedName>
</protein>
<dbReference type="KEGG" id="sniv:SFSGTM_30160"/>
<reference evidence="3" key="1">
    <citation type="submission" date="2019-11" db="EMBL/GenBank/DDBJ databases">
        <title>Isolation and characterization of a novel species in the genus Sulfuriferula.</title>
        <authorList>
            <person name="Mochizuki J."/>
            <person name="Kojima H."/>
            <person name="Fukui M."/>
        </authorList>
    </citation>
    <scope>NUCLEOTIDE SEQUENCE [LARGE SCALE GENOMIC DNA]</scope>
    <source>
        <strain evidence="3">SGTM</strain>
    </source>
</reference>
<sequence>MPVKNVGSKLVRGVRQIKEQQDIPPTTAVPDIAPVAAKVTTAKPRASAKPAPAKASKSGIQHPDRVWPD</sequence>
<evidence type="ECO:0000313" key="3">
    <source>
        <dbReference type="Proteomes" id="UP000463939"/>
    </source>
</evidence>